<organism evidence="1 2">
    <name type="scientific">Pyrococcus kukulkanii</name>
    <dbReference type="NCBI Taxonomy" id="1609559"/>
    <lineage>
        <taxon>Archaea</taxon>
        <taxon>Methanobacteriati</taxon>
        <taxon>Methanobacteriota</taxon>
        <taxon>Thermococci</taxon>
        <taxon>Thermococcales</taxon>
        <taxon>Thermococcaceae</taxon>
        <taxon>Pyrococcus</taxon>
    </lineage>
</organism>
<comment type="caution">
    <text evidence="1">The sequence shown here is derived from an EMBL/GenBank/DDBJ whole genome shotgun (WGS) entry which is preliminary data.</text>
</comment>
<proteinExistence type="predicted"/>
<protein>
    <submittedName>
        <fullName evidence="1">Uncharacterized protein</fullName>
    </submittedName>
</protein>
<keyword evidence="2" id="KW-1185">Reference proteome</keyword>
<dbReference type="RefSeq" id="WP_372823756.1">
    <property type="nucleotide sequence ID" value="NZ_JARRIC010000002.1"/>
</dbReference>
<sequence length="270" mass="30211">MGVRKLLLIVSSLIILLVLLTHSSEHSVDNSAMREFLESQYVPEVGLLRASITSYPDNETIWLANDNVLAERALRLLGSPLWRNVSEALRRYNISYNGRIDPLLGKPLNEFFCPEVITIGNVYSKKFNTTLLLKLERANESCRMDDWQEYADLLAYGALSDLLVGNETGAFTMYLRLLKMWDGYGFRDKAFSGVYQTYKCALFIYLYKSLGMPKEGRHVYGACIQIISELQADNGGIITGYRVVDGNVAPVGDANTETASIVAISLLGDR</sequence>
<reference evidence="1 2" key="1">
    <citation type="submission" date="2023-03" db="EMBL/GenBank/DDBJ databases">
        <title>Speciation in Pyrococcus: adaptation to high temperature as a mechanism.</title>
        <authorList>
            <person name="Gu J."/>
        </authorList>
    </citation>
    <scope>NUCLEOTIDE SEQUENCE [LARGE SCALE GENOMIC DNA]</scope>
    <source>
        <strain evidence="1 2">LMOA34</strain>
    </source>
</reference>
<evidence type="ECO:0000313" key="2">
    <source>
        <dbReference type="Proteomes" id="UP001571980"/>
    </source>
</evidence>
<evidence type="ECO:0000313" key="1">
    <source>
        <dbReference type="EMBL" id="MFA4804469.1"/>
    </source>
</evidence>
<dbReference type="EMBL" id="JARRIG010000004">
    <property type="protein sequence ID" value="MFA4804469.1"/>
    <property type="molecule type" value="Genomic_DNA"/>
</dbReference>
<gene>
    <name evidence="1" type="ORF">P8X34_06935</name>
</gene>
<dbReference type="Proteomes" id="UP001571980">
    <property type="component" value="Unassembled WGS sequence"/>
</dbReference>
<name>A0ABV4T3Q9_9EURY</name>
<accession>A0ABV4T3Q9</accession>